<evidence type="ECO:0000256" key="5">
    <source>
        <dbReference type="ARBA" id="ARBA00023163"/>
    </source>
</evidence>
<dbReference type="NCBIfam" id="TIGR01951">
    <property type="entry name" value="nusB"/>
    <property type="match status" value="1"/>
</dbReference>
<evidence type="ECO:0000256" key="4">
    <source>
        <dbReference type="ARBA" id="ARBA00023015"/>
    </source>
</evidence>
<evidence type="ECO:0000259" key="7">
    <source>
        <dbReference type="Pfam" id="PF01029"/>
    </source>
</evidence>
<sequence>MKINRHQIREYVFQTLFAMQSNDELNLDYFFKYLTDNDEAVAPDYYKELVNGVEDNKEKIDKIIESYLDSKWTLNRLNKSDLIILEIAIYEMKFVENVPAKVAINEALELSKNFSDDKSINFINAILDKIMNDTEK</sequence>
<dbReference type="InterPro" id="IPR006027">
    <property type="entry name" value="NusB_RsmB_TIM44"/>
</dbReference>
<reference evidence="8 9" key="1">
    <citation type="submission" date="2018-05" db="EMBL/GenBank/DDBJ databases">
        <title>Lactobacillus sanfranciscensis Ah4 draft denome sequence.</title>
        <authorList>
            <person name="Zhang G."/>
        </authorList>
    </citation>
    <scope>NUCLEOTIDE SEQUENCE [LARGE SCALE GENOMIC DNA]</scope>
    <source>
        <strain evidence="8 9">Ah4</strain>
    </source>
</reference>
<dbReference type="NCBIfam" id="NF001223">
    <property type="entry name" value="PRK00202.1-1"/>
    <property type="match status" value="1"/>
</dbReference>
<dbReference type="GO" id="GO:0006353">
    <property type="term" value="P:DNA-templated transcription termination"/>
    <property type="evidence" value="ECO:0007669"/>
    <property type="project" value="UniProtKB-UniRule"/>
</dbReference>
<dbReference type="Pfam" id="PF01029">
    <property type="entry name" value="NusB"/>
    <property type="match status" value="1"/>
</dbReference>
<keyword evidence="4 6" id="KW-0805">Transcription regulation</keyword>
<dbReference type="PANTHER" id="PTHR11078:SF3">
    <property type="entry name" value="ANTITERMINATION NUSB DOMAIN-CONTAINING PROTEIN"/>
    <property type="match status" value="1"/>
</dbReference>
<evidence type="ECO:0000256" key="3">
    <source>
        <dbReference type="ARBA" id="ARBA00022884"/>
    </source>
</evidence>
<dbReference type="GO" id="GO:0005829">
    <property type="term" value="C:cytosol"/>
    <property type="evidence" value="ECO:0007669"/>
    <property type="project" value="TreeGrafter"/>
</dbReference>
<dbReference type="InterPro" id="IPR011605">
    <property type="entry name" value="NusB_fam"/>
</dbReference>
<dbReference type="SUPFAM" id="SSF48013">
    <property type="entry name" value="NusB-like"/>
    <property type="match status" value="1"/>
</dbReference>
<evidence type="ECO:0000313" key="9">
    <source>
        <dbReference type="Proteomes" id="UP000313312"/>
    </source>
</evidence>
<dbReference type="InterPro" id="IPR035926">
    <property type="entry name" value="NusB-like_sf"/>
</dbReference>
<protein>
    <recommendedName>
        <fullName evidence="6">Transcription antitermination protein NusB</fullName>
    </recommendedName>
    <alternativeName>
        <fullName evidence="6">Antitermination factor NusB</fullName>
    </alternativeName>
</protein>
<dbReference type="AlphaFoldDB" id="A0A5C4TKJ0"/>
<dbReference type="GeneID" id="93160546"/>
<comment type="caution">
    <text evidence="8">The sequence shown here is derived from an EMBL/GenBank/DDBJ whole genome shotgun (WGS) entry which is preliminary data.</text>
</comment>
<dbReference type="GO" id="GO:0003723">
    <property type="term" value="F:RNA binding"/>
    <property type="evidence" value="ECO:0007669"/>
    <property type="project" value="UniProtKB-UniRule"/>
</dbReference>
<accession>A0A5C4TKJ0</accession>
<evidence type="ECO:0000256" key="2">
    <source>
        <dbReference type="ARBA" id="ARBA00022814"/>
    </source>
</evidence>
<gene>
    <name evidence="6" type="primary">nusB</name>
    <name evidence="8" type="ORF">DID87_01405</name>
</gene>
<dbReference type="Proteomes" id="UP000313312">
    <property type="component" value="Unassembled WGS sequence"/>
</dbReference>
<evidence type="ECO:0000313" key="8">
    <source>
        <dbReference type="EMBL" id="TNK91028.1"/>
    </source>
</evidence>
<dbReference type="EMBL" id="QFCR01000002">
    <property type="protein sequence ID" value="TNK91028.1"/>
    <property type="molecule type" value="Genomic_DNA"/>
</dbReference>
<evidence type="ECO:0000256" key="6">
    <source>
        <dbReference type="HAMAP-Rule" id="MF_00073"/>
    </source>
</evidence>
<name>A0A5C4TKJ0_FRUSA</name>
<dbReference type="RefSeq" id="WP_056957598.1">
    <property type="nucleotide sequence ID" value="NZ_BAAAXT010000017.1"/>
</dbReference>
<dbReference type="GO" id="GO:0031564">
    <property type="term" value="P:transcription antitermination"/>
    <property type="evidence" value="ECO:0007669"/>
    <property type="project" value="UniProtKB-KW"/>
</dbReference>
<comment type="similarity">
    <text evidence="1 6">Belongs to the NusB family.</text>
</comment>
<dbReference type="HAMAP" id="MF_00073">
    <property type="entry name" value="NusB"/>
    <property type="match status" value="1"/>
</dbReference>
<keyword evidence="3 6" id="KW-0694">RNA-binding</keyword>
<proteinExistence type="inferred from homology"/>
<keyword evidence="2 6" id="KW-0889">Transcription antitermination</keyword>
<dbReference type="PANTHER" id="PTHR11078">
    <property type="entry name" value="N UTILIZATION SUBSTANCE PROTEIN B-RELATED"/>
    <property type="match status" value="1"/>
</dbReference>
<comment type="function">
    <text evidence="6">Involved in transcription antitermination. Required for transcription of ribosomal RNA (rRNA) genes. Binds specifically to the boxA antiterminator sequence of the ribosomal RNA (rrn) operons.</text>
</comment>
<organism evidence="8 9">
    <name type="scientific">Fructilactobacillus sanfranciscensis</name>
    <name type="common">Lactobacillus sanfranciscensis</name>
    <dbReference type="NCBI Taxonomy" id="1625"/>
    <lineage>
        <taxon>Bacteria</taxon>
        <taxon>Bacillati</taxon>
        <taxon>Bacillota</taxon>
        <taxon>Bacilli</taxon>
        <taxon>Lactobacillales</taxon>
        <taxon>Lactobacillaceae</taxon>
        <taxon>Fructilactobacillus</taxon>
    </lineage>
</organism>
<keyword evidence="5 6" id="KW-0804">Transcription</keyword>
<evidence type="ECO:0000256" key="1">
    <source>
        <dbReference type="ARBA" id="ARBA00005952"/>
    </source>
</evidence>
<dbReference type="Gene3D" id="1.10.940.10">
    <property type="entry name" value="NusB-like"/>
    <property type="match status" value="1"/>
</dbReference>
<feature type="domain" description="NusB/RsmB/TIM44" evidence="7">
    <location>
        <begin position="6"/>
        <end position="131"/>
    </location>
</feature>